<evidence type="ECO:0000256" key="9">
    <source>
        <dbReference type="RuleBase" id="RU369079"/>
    </source>
</evidence>
<feature type="domain" description="Tripartite ATP-independent periplasmic transporters DctQ component" evidence="10">
    <location>
        <begin position="23"/>
        <end position="153"/>
    </location>
</feature>
<dbReference type="GO" id="GO:0022857">
    <property type="term" value="F:transmembrane transporter activity"/>
    <property type="evidence" value="ECO:0007669"/>
    <property type="project" value="UniProtKB-UniRule"/>
</dbReference>
<name>A0A060NIM8_9BURK</name>
<sequence length="173" mass="19500">MITWVFRLSQWAALLGGVLLCLMIVMIVVSITGRALVPIGLAPVPGDFELVEMGAAVVVFFFLPWTYLRGGHASVDLLYLYLPKPVQRAILLLCDLLMLALWLVLTWQLWQGLLERREFFETTFILQMPIWWGYALCLVGAVIGCLAYLSQTLIRLGLADYPAGWSTEEAKEH</sequence>
<comment type="function">
    <text evidence="9">Part of the tripartite ATP-independent periplasmic (TRAP) transport system.</text>
</comment>
<keyword evidence="7 9" id="KW-0472">Membrane</keyword>
<comment type="similarity">
    <text evidence="8 9">Belongs to the TRAP transporter small permease family.</text>
</comment>
<evidence type="ECO:0000256" key="6">
    <source>
        <dbReference type="ARBA" id="ARBA00022989"/>
    </source>
</evidence>
<dbReference type="PANTHER" id="PTHR35011:SF10">
    <property type="entry name" value="TRAP TRANSPORTER SMALL PERMEASE PROTEIN"/>
    <property type="match status" value="1"/>
</dbReference>
<keyword evidence="3" id="KW-1003">Cell membrane</keyword>
<evidence type="ECO:0000256" key="2">
    <source>
        <dbReference type="ARBA" id="ARBA00022448"/>
    </source>
</evidence>
<dbReference type="GO" id="GO:0005886">
    <property type="term" value="C:plasma membrane"/>
    <property type="evidence" value="ECO:0007669"/>
    <property type="project" value="UniProtKB-SubCell"/>
</dbReference>
<dbReference type="InterPro" id="IPR007387">
    <property type="entry name" value="TRAP_DctQ"/>
</dbReference>
<dbReference type="PANTHER" id="PTHR35011">
    <property type="entry name" value="2,3-DIKETO-L-GULONATE TRAP TRANSPORTER SMALL PERMEASE PROTEIN YIAM"/>
    <property type="match status" value="1"/>
</dbReference>
<keyword evidence="12" id="KW-1185">Reference proteome</keyword>
<evidence type="ECO:0000256" key="8">
    <source>
        <dbReference type="ARBA" id="ARBA00038436"/>
    </source>
</evidence>
<evidence type="ECO:0000313" key="11">
    <source>
        <dbReference type="EMBL" id="BAO81212.1"/>
    </source>
</evidence>
<dbReference type="KEGG" id="cbaa:SRAA_1358"/>
<comment type="subunit">
    <text evidence="9">The complex comprises the extracytoplasmic solute receptor protein and the two transmembrane proteins.</text>
</comment>
<dbReference type="HOGENOM" id="CLU_086356_8_1_4"/>
<evidence type="ECO:0000259" key="10">
    <source>
        <dbReference type="Pfam" id="PF04290"/>
    </source>
</evidence>
<evidence type="ECO:0000256" key="1">
    <source>
        <dbReference type="ARBA" id="ARBA00004429"/>
    </source>
</evidence>
<dbReference type="AlphaFoldDB" id="A0A060NIM8"/>
<dbReference type="OrthoDB" id="6900059at2"/>
<proteinExistence type="inferred from homology"/>
<evidence type="ECO:0000256" key="3">
    <source>
        <dbReference type="ARBA" id="ARBA00022475"/>
    </source>
</evidence>
<dbReference type="Proteomes" id="UP000067461">
    <property type="component" value="Chromosome"/>
</dbReference>
<dbReference type="GO" id="GO:0015740">
    <property type="term" value="P:C4-dicarboxylate transport"/>
    <property type="evidence" value="ECO:0007669"/>
    <property type="project" value="TreeGrafter"/>
</dbReference>
<keyword evidence="5 9" id="KW-0812">Transmembrane</keyword>
<feature type="transmembrane region" description="Helical" evidence="9">
    <location>
        <begin position="12"/>
        <end position="31"/>
    </location>
</feature>
<reference evidence="11 12" key="1">
    <citation type="journal article" date="2014" name="Nat. Commun.">
        <title>Physiological and genomic features of highly alkaliphilic hydrogen-utilizing Betaproteobacteria from a continental serpentinizing site.</title>
        <authorList>
            <person name="Suzuki S."/>
            <person name="Kuenen J.G."/>
            <person name="Schipper K."/>
            <person name="van der Velde S."/>
            <person name="Ishii S."/>
            <person name="Wu A."/>
            <person name="Sorokin D.Y."/>
            <person name="Tenney A."/>
            <person name="Meng X.Y."/>
            <person name="Morrill P.L."/>
            <person name="Kamagata Y."/>
            <person name="Muyzer G."/>
            <person name="Nealson K.H."/>
        </authorList>
    </citation>
    <scope>NUCLEOTIDE SEQUENCE [LARGE SCALE GENOMIC DNA]</scope>
    <source>
        <strain evidence="11 12">A1</strain>
    </source>
</reference>
<dbReference type="EMBL" id="AP014568">
    <property type="protein sequence ID" value="BAO81212.1"/>
    <property type="molecule type" value="Genomic_DNA"/>
</dbReference>
<protein>
    <recommendedName>
        <fullName evidence="9">TRAP transporter small permease protein</fullName>
    </recommendedName>
</protein>
<feature type="transmembrane region" description="Helical" evidence="9">
    <location>
        <begin position="130"/>
        <end position="149"/>
    </location>
</feature>
<dbReference type="InterPro" id="IPR055348">
    <property type="entry name" value="DctQ"/>
</dbReference>
<evidence type="ECO:0000256" key="5">
    <source>
        <dbReference type="ARBA" id="ARBA00022692"/>
    </source>
</evidence>
<organism evidence="11 12">
    <name type="scientific">Serpentinimonas raichei</name>
    <dbReference type="NCBI Taxonomy" id="1458425"/>
    <lineage>
        <taxon>Bacteria</taxon>
        <taxon>Pseudomonadati</taxon>
        <taxon>Pseudomonadota</taxon>
        <taxon>Betaproteobacteria</taxon>
        <taxon>Burkholderiales</taxon>
        <taxon>Comamonadaceae</taxon>
        <taxon>Serpentinimonas</taxon>
    </lineage>
</organism>
<feature type="transmembrane region" description="Helical" evidence="9">
    <location>
        <begin position="51"/>
        <end position="68"/>
    </location>
</feature>
<gene>
    <name evidence="11" type="ORF">SRAA_1358</name>
</gene>
<keyword evidence="6 9" id="KW-1133">Transmembrane helix</keyword>
<dbReference type="Pfam" id="PF04290">
    <property type="entry name" value="DctQ"/>
    <property type="match status" value="1"/>
</dbReference>
<accession>A0A060NIM8</accession>
<keyword evidence="4 9" id="KW-0997">Cell inner membrane</keyword>
<dbReference type="RefSeq" id="WP_045531632.1">
    <property type="nucleotide sequence ID" value="NZ_AP014568.1"/>
</dbReference>
<comment type="subcellular location">
    <subcellularLocation>
        <location evidence="1 9">Cell inner membrane</location>
        <topology evidence="1 9">Multi-pass membrane protein</topology>
    </subcellularLocation>
</comment>
<evidence type="ECO:0000256" key="4">
    <source>
        <dbReference type="ARBA" id="ARBA00022519"/>
    </source>
</evidence>
<evidence type="ECO:0000256" key="7">
    <source>
        <dbReference type="ARBA" id="ARBA00023136"/>
    </source>
</evidence>
<keyword evidence="2 9" id="KW-0813">Transport</keyword>
<evidence type="ECO:0000313" key="12">
    <source>
        <dbReference type="Proteomes" id="UP000067461"/>
    </source>
</evidence>
<feature type="transmembrane region" description="Helical" evidence="9">
    <location>
        <begin position="89"/>
        <end position="110"/>
    </location>
</feature>
<dbReference type="STRING" id="1458425.SRAA_1358"/>